<sequence>MNGKQLAAEKAVEWIEDGMVVGLGTGSTAYWAIQAIGRKVAEGLSIRAVATSIPSEELARELNIPLIPWSEITSIDVTIDGADEVDGDYHLVKGGGGALLREKITAYASKCMIVIVDENKLVKQLGAFGLPVEVVPFAWEMTAKHLEKLGCKAIRRSHSDGGVFITDNGNYIMDCHFGSIQDAPELEQKLQHIPGIVEHGLFIGLADRVIIGYEHGTVKVRERSS</sequence>
<evidence type="ECO:0000256" key="3">
    <source>
        <dbReference type="HAMAP-Rule" id="MF_00170"/>
    </source>
</evidence>
<dbReference type="STRING" id="1852522.SAMN06295960_0816"/>
<evidence type="ECO:0000256" key="2">
    <source>
        <dbReference type="ARBA" id="ARBA00023235"/>
    </source>
</evidence>
<comment type="subunit">
    <text evidence="3">Homodimer.</text>
</comment>
<dbReference type="GO" id="GO:0009052">
    <property type="term" value="P:pentose-phosphate shunt, non-oxidative branch"/>
    <property type="evidence" value="ECO:0007669"/>
    <property type="project" value="UniProtKB-UniRule"/>
</dbReference>
<reference evidence="4 5" key="1">
    <citation type="submission" date="2017-04" db="EMBL/GenBank/DDBJ databases">
        <authorList>
            <person name="Afonso C.L."/>
            <person name="Miller P.J."/>
            <person name="Scott M.A."/>
            <person name="Spackman E."/>
            <person name="Goraichik I."/>
            <person name="Dimitrov K.M."/>
            <person name="Suarez D.L."/>
            <person name="Swayne D.E."/>
        </authorList>
    </citation>
    <scope>NUCLEOTIDE SEQUENCE [LARGE SCALE GENOMIC DNA]</scope>
    <source>
        <strain evidence="4 5">11</strain>
    </source>
</reference>
<feature type="binding site" evidence="3">
    <location>
        <position position="120"/>
    </location>
    <ligand>
        <name>substrate</name>
    </ligand>
</feature>
<dbReference type="SUPFAM" id="SSF75445">
    <property type="entry name" value="D-ribose-5-phosphate isomerase (RpiA), lid domain"/>
    <property type="match status" value="1"/>
</dbReference>
<evidence type="ECO:0000313" key="5">
    <source>
        <dbReference type="Proteomes" id="UP000193834"/>
    </source>
</evidence>
<dbReference type="Proteomes" id="UP000193834">
    <property type="component" value="Unassembled WGS sequence"/>
</dbReference>
<dbReference type="PANTHER" id="PTHR11934:SF0">
    <property type="entry name" value="RIBOSE-5-PHOSPHATE ISOMERASE"/>
    <property type="match status" value="1"/>
</dbReference>
<gene>
    <name evidence="3" type="primary">rpiA</name>
    <name evidence="4" type="ORF">SAMN06295960_0816</name>
</gene>
<organism evidence="4 5">
    <name type="scientific">Paenibacillus aquistagni</name>
    <dbReference type="NCBI Taxonomy" id="1852522"/>
    <lineage>
        <taxon>Bacteria</taxon>
        <taxon>Bacillati</taxon>
        <taxon>Bacillota</taxon>
        <taxon>Bacilli</taxon>
        <taxon>Bacillales</taxon>
        <taxon>Paenibacillaceae</taxon>
        <taxon>Paenibacillus</taxon>
    </lineage>
</organism>
<comment type="pathway">
    <text evidence="3">Carbohydrate degradation; pentose phosphate pathway; D-ribose 5-phosphate from D-ribulose 5-phosphate (non-oxidative stage): step 1/1.</text>
</comment>
<protein>
    <recommendedName>
        <fullName evidence="3">Ribose-5-phosphate isomerase A</fullName>
        <ecNumber evidence="3">5.3.1.6</ecNumber>
    </recommendedName>
    <alternativeName>
        <fullName evidence="3">Phosphoriboisomerase A</fullName>
        <shortName evidence="3">PRI</shortName>
    </alternativeName>
</protein>
<comment type="similarity">
    <text evidence="3">Belongs to the ribose 5-phosphate isomerase family.</text>
</comment>
<keyword evidence="5" id="KW-1185">Reference proteome</keyword>
<keyword evidence="2 3" id="KW-0413">Isomerase</keyword>
<dbReference type="RefSeq" id="WP_085493033.1">
    <property type="nucleotide sequence ID" value="NZ_FXAZ01000001.1"/>
</dbReference>
<dbReference type="EMBL" id="FXAZ01000001">
    <property type="protein sequence ID" value="SMG18634.1"/>
    <property type="molecule type" value="Genomic_DNA"/>
</dbReference>
<dbReference type="EC" id="5.3.1.6" evidence="3"/>
<dbReference type="AlphaFoldDB" id="A0A1X7IUR4"/>
<feature type="binding site" evidence="3">
    <location>
        <begin position="93"/>
        <end position="96"/>
    </location>
    <ligand>
        <name>substrate</name>
    </ligand>
</feature>
<dbReference type="OrthoDB" id="5870696at2"/>
<dbReference type="Gene3D" id="3.40.50.1360">
    <property type="match status" value="1"/>
</dbReference>
<feature type="binding site" evidence="3">
    <location>
        <begin position="80"/>
        <end position="83"/>
    </location>
    <ligand>
        <name>substrate</name>
    </ligand>
</feature>
<evidence type="ECO:0000256" key="1">
    <source>
        <dbReference type="ARBA" id="ARBA00001713"/>
    </source>
</evidence>
<dbReference type="NCBIfam" id="TIGR00021">
    <property type="entry name" value="rpiA"/>
    <property type="match status" value="1"/>
</dbReference>
<dbReference type="SUPFAM" id="SSF100950">
    <property type="entry name" value="NagB/RpiA/CoA transferase-like"/>
    <property type="match status" value="1"/>
</dbReference>
<dbReference type="NCBIfam" id="NF001924">
    <property type="entry name" value="PRK00702.1"/>
    <property type="match status" value="1"/>
</dbReference>
<comment type="function">
    <text evidence="3">Catalyzes the reversible conversion of ribose-5-phosphate to ribulose 5-phosphate.</text>
</comment>
<dbReference type="FunFam" id="3.40.50.1360:FF:000001">
    <property type="entry name" value="Ribose-5-phosphate isomerase A"/>
    <property type="match status" value="1"/>
</dbReference>
<dbReference type="UniPathway" id="UPA00115">
    <property type="reaction ID" value="UER00412"/>
</dbReference>
<dbReference type="PANTHER" id="PTHR11934">
    <property type="entry name" value="RIBOSE-5-PHOSPHATE ISOMERASE"/>
    <property type="match status" value="1"/>
</dbReference>
<dbReference type="HAMAP" id="MF_00170">
    <property type="entry name" value="Rib_5P_isom_A"/>
    <property type="match status" value="1"/>
</dbReference>
<dbReference type="InterPro" id="IPR037171">
    <property type="entry name" value="NagB/RpiA_transferase-like"/>
</dbReference>
<dbReference type="InterPro" id="IPR020672">
    <property type="entry name" value="Ribose5P_isomerase_typA_subgr"/>
</dbReference>
<dbReference type="GO" id="GO:0004751">
    <property type="term" value="F:ribose-5-phosphate isomerase activity"/>
    <property type="evidence" value="ECO:0007669"/>
    <property type="project" value="UniProtKB-UniRule"/>
</dbReference>
<dbReference type="GO" id="GO:0005829">
    <property type="term" value="C:cytosol"/>
    <property type="evidence" value="ECO:0007669"/>
    <property type="project" value="TreeGrafter"/>
</dbReference>
<comment type="catalytic activity">
    <reaction evidence="1 3">
        <text>aldehydo-D-ribose 5-phosphate = D-ribulose 5-phosphate</text>
        <dbReference type="Rhea" id="RHEA:14657"/>
        <dbReference type="ChEBI" id="CHEBI:58121"/>
        <dbReference type="ChEBI" id="CHEBI:58273"/>
        <dbReference type="EC" id="5.3.1.6"/>
    </reaction>
</comment>
<proteinExistence type="inferred from homology"/>
<feature type="binding site" evidence="3">
    <location>
        <begin position="25"/>
        <end position="28"/>
    </location>
    <ligand>
        <name>substrate</name>
    </ligand>
</feature>
<accession>A0A1X7IUR4</accession>
<dbReference type="CDD" id="cd01398">
    <property type="entry name" value="RPI_A"/>
    <property type="match status" value="1"/>
</dbReference>
<dbReference type="Pfam" id="PF06026">
    <property type="entry name" value="Rib_5-P_isom_A"/>
    <property type="match status" value="1"/>
</dbReference>
<dbReference type="GO" id="GO:0006014">
    <property type="term" value="P:D-ribose metabolic process"/>
    <property type="evidence" value="ECO:0007669"/>
    <property type="project" value="TreeGrafter"/>
</dbReference>
<name>A0A1X7IUR4_9BACL</name>
<dbReference type="InterPro" id="IPR004788">
    <property type="entry name" value="Ribose5P_isomerase_type_A"/>
</dbReference>
<dbReference type="Gene3D" id="3.30.70.260">
    <property type="match status" value="1"/>
</dbReference>
<evidence type="ECO:0000313" key="4">
    <source>
        <dbReference type="EMBL" id="SMG18634.1"/>
    </source>
</evidence>
<feature type="active site" description="Proton acceptor" evidence="3">
    <location>
        <position position="102"/>
    </location>
</feature>